<protein>
    <submittedName>
        <fullName evidence="3">Translation machinery-associated protein 16</fullName>
    </submittedName>
</protein>
<evidence type="ECO:0000313" key="4">
    <source>
        <dbReference type="Proteomes" id="UP000053825"/>
    </source>
</evidence>
<proteinExistence type="inferred from homology"/>
<keyword evidence="4" id="KW-1185">Reference proteome</keyword>
<dbReference type="AlphaFoldDB" id="A0A0L7RGF1"/>
<dbReference type="STRING" id="597456.A0A0L7RGF1"/>
<accession>A0A0L7RGF1</accession>
<dbReference type="FunFam" id="1.20.1440.170:FF:000001">
    <property type="entry name" value="Translation machinery-associated 16 homolog"/>
    <property type="match status" value="1"/>
</dbReference>
<organism evidence="3 4">
    <name type="scientific">Habropoda laboriosa</name>
    <dbReference type="NCBI Taxonomy" id="597456"/>
    <lineage>
        <taxon>Eukaryota</taxon>
        <taxon>Metazoa</taxon>
        <taxon>Ecdysozoa</taxon>
        <taxon>Arthropoda</taxon>
        <taxon>Hexapoda</taxon>
        <taxon>Insecta</taxon>
        <taxon>Pterygota</taxon>
        <taxon>Neoptera</taxon>
        <taxon>Endopterygota</taxon>
        <taxon>Hymenoptera</taxon>
        <taxon>Apocrita</taxon>
        <taxon>Aculeata</taxon>
        <taxon>Apoidea</taxon>
        <taxon>Anthophila</taxon>
        <taxon>Apidae</taxon>
        <taxon>Habropoda</taxon>
    </lineage>
</organism>
<feature type="compositionally biased region" description="Basic and acidic residues" evidence="2">
    <location>
        <begin position="159"/>
        <end position="189"/>
    </location>
</feature>
<dbReference type="PANTHER" id="PTHR13349:SF2">
    <property type="entry name" value="TRANSLATION MACHINERY-ASSOCIATED PROTEIN 16"/>
    <property type="match status" value="1"/>
</dbReference>
<dbReference type="Gene3D" id="1.20.1440.170">
    <property type="entry name" value="Translation machinery-associated protein 16-like"/>
    <property type="match status" value="1"/>
</dbReference>
<evidence type="ECO:0000256" key="2">
    <source>
        <dbReference type="SAM" id="MobiDB-lite"/>
    </source>
</evidence>
<dbReference type="Pfam" id="PF11176">
    <property type="entry name" value="Tma16"/>
    <property type="match status" value="1"/>
</dbReference>
<sequence length="212" mass="24786">VMHPNSRKSIAIAKRAKKILNRQKAKTYGFIKQTLVAERMMWIREHMVPDVCPYTPELTARLLEVYIARNDKEMEQINIKRSVGGKRIRQHASREDVIRMTKERDLEEYNTCGLEIPDILDAHHCMVLKNWDGELNYLPYFKFRRFGKKHLNQALQKMNKESKEHVNKDEQPEVSEKSESPSEEVRPENDSISESIDSTEDNVPAQSSMDSE</sequence>
<dbReference type="Proteomes" id="UP000053825">
    <property type="component" value="Unassembled WGS sequence"/>
</dbReference>
<dbReference type="InterPro" id="IPR021346">
    <property type="entry name" value="Tma16"/>
</dbReference>
<dbReference type="InterPro" id="IPR038356">
    <property type="entry name" value="Tma16_sf"/>
</dbReference>
<gene>
    <name evidence="3" type="ORF">WH47_08191</name>
</gene>
<dbReference type="EMBL" id="KQ414596">
    <property type="protein sequence ID" value="KOC69930.1"/>
    <property type="molecule type" value="Genomic_DNA"/>
</dbReference>
<reference evidence="3 4" key="1">
    <citation type="submission" date="2015-07" db="EMBL/GenBank/DDBJ databases">
        <title>The genome of Habropoda laboriosa.</title>
        <authorList>
            <person name="Pan H."/>
            <person name="Kapheim K."/>
        </authorList>
    </citation>
    <scope>NUCLEOTIDE SEQUENCE [LARGE SCALE GENOMIC DNA]</scope>
    <source>
        <strain evidence="3">0110345459</strain>
    </source>
</reference>
<feature type="non-terminal residue" evidence="3">
    <location>
        <position position="1"/>
    </location>
</feature>
<dbReference type="GO" id="GO:0005634">
    <property type="term" value="C:nucleus"/>
    <property type="evidence" value="ECO:0007669"/>
    <property type="project" value="TreeGrafter"/>
</dbReference>
<comment type="similarity">
    <text evidence="1">Belongs to the TMA16 family.</text>
</comment>
<dbReference type="OrthoDB" id="270284at2759"/>
<evidence type="ECO:0000256" key="1">
    <source>
        <dbReference type="ARBA" id="ARBA00034127"/>
    </source>
</evidence>
<feature type="region of interest" description="Disordered" evidence="2">
    <location>
        <begin position="159"/>
        <end position="212"/>
    </location>
</feature>
<name>A0A0L7RGF1_9HYME</name>
<dbReference type="PANTHER" id="PTHR13349">
    <property type="entry name" value="TRANSLATION MACHINERY-ASSOCIATED PROTEIN 16"/>
    <property type="match status" value="1"/>
</dbReference>
<evidence type="ECO:0000313" key="3">
    <source>
        <dbReference type="EMBL" id="KOC69930.1"/>
    </source>
</evidence>